<dbReference type="InterPro" id="IPR000182">
    <property type="entry name" value="GNAT_dom"/>
</dbReference>
<feature type="domain" description="N-acetyltransferase" evidence="1">
    <location>
        <begin position="176"/>
        <end position="316"/>
    </location>
</feature>
<evidence type="ECO:0000313" key="2">
    <source>
        <dbReference type="EMBL" id="MFC3764474.1"/>
    </source>
</evidence>
<dbReference type="CDD" id="cd04301">
    <property type="entry name" value="NAT_SF"/>
    <property type="match status" value="1"/>
</dbReference>
<dbReference type="InterPro" id="IPR056935">
    <property type="entry name" value="Rv0428c-like_C"/>
</dbReference>
<dbReference type="SUPFAM" id="SSF55729">
    <property type="entry name" value="Acyl-CoA N-acyltransferases (Nat)"/>
    <property type="match status" value="1"/>
</dbReference>
<dbReference type="Proteomes" id="UP001595699">
    <property type="component" value="Unassembled WGS sequence"/>
</dbReference>
<dbReference type="PROSITE" id="PS51186">
    <property type="entry name" value="GNAT"/>
    <property type="match status" value="1"/>
</dbReference>
<dbReference type="InterPro" id="IPR016181">
    <property type="entry name" value="Acyl_CoA_acyltransferase"/>
</dbReference>
<organism evidence="2 3">
    <name type="scientific">Tenggerimyces flavus</name>
    <dbReference type="NCBI Taxonomy" id="1708749"/>
    <lineage>
        <taxon>Bacteria</taxon>
        <taxon>Bacillati</taxon>
        <taxon>Actinomycetota</taxon>
        <taxon>Actinomycetes</taxon>
        <taxon>Propionibacteriales</taxon>
        <taxon>Nocardioidaceae</taxon>
        <taxon>Tenggerimyces</taxon>
    </lineage>
</organism>
<name>A0ABV7YJE8_9ACTN</name>
<evidence type="ECO:0000259" key="1">
    <source>
        <dbReference type="PROSITE" id="PS51186"/>
    </source>
</evidence>
<keyword evidence="3" id="KW-1185">Reference proteome</keyword>
<sequence>MALSPADVGQRIVVRRKLGVENGRQQYGDVLGVLSSYTDGVLVIHRRDGSDVAVPEAEVVAGKRVPPPPAPRPPDSGEGLALVSAAGWPAVETQTLGDWLLQAANGFTGRANSVVPAGEPGVPLASALTTVRAFYAERGLPPLIQTVVGTSLEDALEAAGWVVRPSGKTPYSLVDVRVARLADVDLEQTANVDVDSPLDDDWLELYGRSSSPEARHVLTGGGQAPVALARLGKPLQAIGRGVVTGPWLGIGAVEVAQDARRRGHGLAIMAALIAWGSHQGARWSYLQVGTDNEPAQALYERLGYRTDHQYRYYTPG</sequence>
<dbReference type="RefSeq" id="WP_205122386.1">
    <property type="nucleotide sequence ID" value="NZ_JAFBCM010000001.1"/>
</dbReference>
<reference evidence="3" key="1">
    <citation type="journal article" date="2019" name="Int. J. Syst. Evol. Microbiol.">
        <title>The Global Catalogue of Microorganisms (GCM) 10K type strain sequencing project: providing services to taxonomists for standard genome sequencing and annotation.</title>
        <authorList>
            <consortium name="The Broad Institute Genomics Platform"/>
            <consortium name="The Broad Institute Genome Sequencing Center for Infectious Disease"/>
            <person name="Wu L."/>
            <person name="Ma J."/>
        </authorList>
    </citation>
    <scope>NUCLEOTIDE SEQUENCE [LARGE SCALE GENOMIC DNA]</scope>
    <source>
        <strain evidence="3">CGMCC 4.7241</strain>
    </source>
</reference>
<accession>A0ABV7YJE8</accession>
<protein>
    <submittedName>
        <fullName evidence="2">GNAT family N-acetyltransferase</fullName>
    </submittedName>
</protein>
<comment type="caution">
    <text evidence="2">The sequence shown here is derived from an EMBL/GenBank/DDBJ whole genome shotgun (WGS) entry which is preliminary data.</text>
</comment>
<dbReference type="Pfam" id="PF24553">
    <property type="entry name" value="Rv0428c_C"/>
    <property type="match status" value="1"/>
</dbReference>
<dbReference type="EMBL" id="JBHRZH010000026">
    <property type="protein sequence ID" value="MFC3764474.1"/>
    <property type="molecule type" value="Genomic_DNA"/>
</dbReference>
<evidence type="ECO:0000313" key="3">
    <source>
        <dbReference type="Proteomes" id="UP001595699"/>
    </source>
</evidence>
<gene>
    <name evidence="2" type="ORF">ACFOUW_26800</name>
</gene>
<proteinExistence type="predicted"/>
<dbReference type="Gene3D" id="3.40.630.30">
    <property type="match status" value="1"/>
</dbReference>